<evidence type="ECO:0000256" key="1">
    <source>
        <dbReference type="ARBA" id="ARBA00004496"/>
    </source>
</evidence>
<evidence type="ECO:0000256" key="4">
    <source>
        <dbReference type="ARBA" id="ARBA00023012"/>
    </source>
</evidence>
<dbReference type="EMBL" id="JACJVJ010000001">
    <property type="protein sequence ID" value="MBC2777139.1"/>
    <property type="molecule type" value="Genomic_DNA"/>
</dbReference>
<dbReference type="Pfam" id="PF00072">
    <property type="entry name" value="Response_reg"/>
    <property type="match status" value="1"/>
</dbReference>
<feature type="DNA-binding region" description="OmpR/PhoB-type" evidence="10">
    <location>
        <begin position="134"/>
        <end position="234"/>
    </location>
</feature>
<dbReference type="GO" id="GO:0032993">
    <property type="term" value="C:protein-DNA complex"/>
    <property type="evidence" value="ECO:0007669"/>
    <property type="project" value="TreeGrafter"/>
</dbReference>
<dbReference type="PROSITE" id="PS50110">
    <property type="entry name" value="RESPONSE_REGULATORY"/>
    <property type="match status" value="1"/>
</dbReference>
<keyword evidence="6 10" id="KW-0238">DNA-binding</keyword>
<protein>
    <recommendedName>
        <fullName evidence="8">Regulatory protein VirG</fullName>
    </recommendedName>
</protein>
<evidence type="ECO:0000313" key="13">
    <source>
        <dbReference type="EMBL" id="MBC2777139.1"/>
    </source>
</evidence>
<dbReference type="Gene3D" id="6.10.250.690">
    <property type="match status" value="1"/>
</dbReference>
<evidence type="ECO:0000256" key="2">
    <source>
        <dbReference type="ARBA" id="ARBA00022490"/>
    </source>
</evidence>
<evidence type="ECO:0000256" key="8">
    <source>
        <dbReference type="ARBA" id="ARBA00067337"/>
    </source>
</evidence>
<gene>
    <name evidence="13" type="ORF">H6P80_05840</name>
</gene>
<keyword evidence="14" id="KW-1185">Reference proteome</keyword>
<dbReference type="GO" id="GO:0000156">
    <property type="term" value="F:phosphorelay response regulator activity"/>
    <property type="evidence" value="ECO:0007669"/>
    <property type="project" value="TreeGrafter"/>
</dbReference>
<reference evidence="13 14" key="1">
    <citation type="submission" date="2020-08" db="EMBL/GenBank/DDBJ databases">
        <title>Draft genome sequence of Parasphingopyxis sp. GrpM-11.</title>
        <authorList>
            <person name="Oh J."/>
            <person name="Roh D.-H."/>
        </authorList>
    </citation>
    <scope>NUCLEOTIDE SEQUENCE [LARGE SCALE GENOMIC DNA]</scope>
    <source>
        <strain evidence="13 14">GrpM-11</strain>
    </source>
</reference>
<dbReference type="SUPFAM" id="SSF52172">
    <property type="entry name" value="CheY-like"/>
    <property type="match status" value="1"/>
</dbReference>
<keyword evidence="7" id="KW-0804">Transcription</keyword>
<dbReference type="SMART" id="SM00862">
    <property type="entry name" value="Trans_reg_C"/>
    <property type="match status" value="1"/>
</dbReference>
<dbReference type="RefSeq" id="WP_185800367.1">
    <property type="nucleotide sequence ID" value="NZ_JACJVJ010000001.1"/>
</dbReference>
<dbReference type="InterPro" id="IPR001867">
    <property type="entry name" value="OmpR/PhoB-type_DNA-bd"/>
</dbReference>
<dbReference type="InterPro" id="IPR039420">
    <property type="entry name" value="WalR-like"/>
</dbReference>
<dbReference type="Pfam" id="PF00486">
    <property type="entry name" value="Trans_reg_C"/>
    <property type="match status" value="1"/>
</dbReference>
<dbReference type="GO" id="GO:0005829">
    <property type="term" value="C:cytosol"/>
    <property type="evidence" value="ECO:0007669"/>
    <property type="project" value="TreeGrafter"/>
</dbReference>
<evidence type="ECO:0000256" key="7">
    <source>
        <dbReference type="ARBA" id="ARBA00023163"/>
    </source>
</evidence>
<evidence type="ECO:0000256" key="9">
    <source>
        <dbReference type="PROSITE-ProRule" id="PRU00169"/>
    </source>
</evidence>
<name>A0A842HXT9_9SPHN</name>
<dbReference type="SMART" id="SM00448">
    <property type="entry name" value="REC"/>
    <property type="match status" value="1"/>
</dbReference>
<dbReference type="InterPro" id="IPR011006">
    <property type="entry name" value="CheY-like_superfamily"/>
</dbReference>
<feature type="domain" description="OmpR/PhoB-type" evidence="12">
    <location>
        <begin position="134"/>
        <end position="234"/>
    </location>
</feature>
<dbReference type="InterPro" id="IPR036388">
    <property type="entry name" value="WH-like_DNA-bd_sf"/>
</dbReference>
<sequence length="239" mass="26266">MSGQPHILIVEDERSIREPLAAFIGRSGFRVSEAANAEAARQKLAGYAIDCVVCDIMMPGEDGLSLTRHIREHTEIPVILLTAKAEETDRIVGLEIGADDYVVKPFSPRELVARIKVVLRRAGGGSRPQRAPDQQVYAFGGWLLKAGEQALVDSDGVNVALSTGEFRLLLALVTHPRQVLSRDQLLDLTQGREAAPFDRAIDNQVSRLRRKIESDPKEPEFIKTVWGGGYTFAAEVTLP</sequence>
<dbReference type="Gene3D" id="3.40.50.2300">
    <property type="match status" value="1"/>
</dbReference>
<dbReference type="InterPro" id="IPR016032">
    <property type="entry name" value="Sig_transdc_resp-reg_C-effctor"/>
</dbReference>
<comment type="caution">
    <text evidence="13">The sequence shown here is derived from an EMBL/GenBank/DDBJ whole genome shotgun (WGS) entry which is preliminary data.</text>
</comment>
<dbReference type="PANTHER" id="PTHR48111">
    <property type="entry name" value="REGULATOR OF RPOS"/>
    <property type="match status" value="1"/>
</dbReference>
<keyword evidence="2" id="KW-0963">Cytoplasm</keyword>
<evidence type="ECO:0000256" key="6">
    <source>
        <dbReference type="ARBA" id="ARBA00023125"/>
    </source>
</evidence>
<evidence type="ECO:0000256" key="10">
    <source>
        <dbReference type="PROSITE-ProRule" id="PRU01091"/>
    </source>
</evidence>
<organism evidence="13 14">
    <name type="scientific">Parasphingopyxis marina</name>
    <dbReference type="NCBI Taxonomy" id="2761622"/>
    <lineage>
        <taxon>Bacteria</taxon>
        <taxon>Pseudomonadati</taxon>
        <taxon>Pseudomonadota</taxon>
        <taxon>Alphaproteobacteria</taxon>
        <taxon>Sphingomonadales</taxon>
        <taxon>Sphingomonadaceae</taxon>
        <taxon>Parasphingopyxis</taxon>
    </lineage>
</organism>
<comment type="subcellular location">
    <subcellularLocation>
        <location evidence="1">Cytoplasm</location>
    </subcellularLocation>
</comment>
<keyword evidence="3 9" id="KW-0597">Phosphoprotein</keyword>
<proteinExistence type="predicted"/>
<dbReference type="PANTHER" id="PTHR48111:SF4">
    <property type="entry name" value="DNA-BINDING DUAL TRANSCRIPTIONAL REGULATOR OMPR"/>
    <property type="match status" value="1"/>
</dbReference>
<dbReference type="PROSITE" id="PS51755">
    <property type="entry name" value="OMPR_PHOB"/>
    <property type="match status" value="1"/>
</dbReference>
<dbReference type="GO" id="GO:0000976">
    <property type="term" value="F:transcription cis-regulatory region binding"/>
    <property type="evidence" value="ECO:0007669"/>
    <property type="project" value="TreeGrafter"/>
</dbReference>
<evidence type="ECO:0000256" key="5">
    <source>
        <dbReference type="ARBA" id="ARBA00023015"/>
    </source>
</evidence>
<feature type="domain" description="Response regulatory" evidence="11">
    <location>
        <begin position="6"/>
        <end position="119"/>
    </location>
</feature>
<evidence type="ECO:0000259" key="12">
    <source>
        <dbReference type="PROSITE" id="PS51755"/>
    </source>
</evidence>
<evidence type="ECO:0000259" key="11">
    <source>
        <dbReference type="PROSITE" id="PS50110"/>
    </source>
</evidence>
<dbReference type="AlphaFoldDB" id="A0A842HXT9"/>
<accession>A0A842HXT9</accession>
<dbReference type="SUPFAM" id="SSF46894">
    <property type="entry name" value="C-terminal effector domain of the bipartite response regulators"/>
    <property type="match status" value="1"/>
</dbReference>
<dbReference type="Gene3D" id="1.10.10.10">
    <property type="entry name" value="Winged helix-like DNA-binding domain superfamily/Winged helix DNA-binding domain"/>
    <property type="match status" value="1"/>
</dbReference>
<dbReference type="GO" id="GO:0006355">
    <property type="term" value="P:regulation of DNA-templated transcription"/>
    <property type="evidence" value="ECO:0007669"/>
    <property type="project" value="InterPro"/>
</dbReference>
<keyword evidence="4" id="KW-0902">Two-component regulatory system</keyword>
<dbReference type="FunFam" id="1.10.10.10:FF:000099">
    <property type="entry name" value="Two-component system response regulator TorR"/>
    <property type="match status" value="1"/>
</dbReference>
<dbReference type="CDD" id="cd00383">
    <property type="entry name" value="trans_reg_C"/>
    <property type="match status" value="1"/>
</dbReference>
<feature type="modified residue" description="4-aspartylphosphate" evidence="9">
    <location>
        <position position="55"/>
    </location>
</feature>
<evidence type="ECO:0000256" key="3">
    <source>
        <dbReference type="ARBA" id="ARBA00022553"/>
    </source>
</evidence>
<keyword evidence="5" id="KW-0805">Transcription regulation</keyword>
<dbReference type="Proteomes" id="UP000564378">
    <property type="component" value="Unassembled WGS sequence"/>
</dbReference>
<evidence type="ECO:0000313" key="14">
    <source>
        <dbReference type="Proteomes" id="UP000564378"/>
    </source>
</evidence>
<dbReference type="InterPro" id="IPR001789">
    <property type="entry name" value="Sig_transdc_resp-reg_receiver"/>
</dbReference>